<dbReference type="OrthoDB" id="9774448at2"/>
<feature type="transmembrane region" description="Helical" evidence="9">
    <location>
        <begin position="256"/>
        <end position="276"/>
    </location>
</feature>
<evidence type="ECO:0000256" key="3">
    <source>
        <dbReference type="ARBA" id="ARBA00022448"/>
    </source>
</evidence>
<dbReference type="InterPro" id="IPR005667">
    <property type="entry name" value="Sulph_transpt2"/>
</dbReference>
<reference evidence="12 13" key="1">
    <citation type="submission" date="2018-11" db="EMBL/GenBank/DDBJ databases">
        <title>Draft genome sequence of Cellulomonas takizawaensis strain TKZ-21.</title>
        <authorList>
            <person name="Yamamura H."/>
            <person name="Hayashi T."/>
            <person name="Hamada M."/>
            <person name="Serisawa Y."/>
            <person name="Matsuyama K."/>
            <person name="Nakagawa Y."/>
            <person name="Otoguro M."/>
            <person name="Yanagida F."/>
            <person name="Hayakawa M."/>
        </authorList>
    </citation>
    <scope>NUCLEOTIDE SEQUENCE [LARGE SCALE GENOMIC DNA]</scope>
    <source>
        <strain evidence="12 13">TKZ-21</strain>
    </source>
</reference>
<evidence type="ECO:0000256" key="6">
    <source>
        <dbReference type="ARBA" id="ARBA00023032"/>
    </source>
</evidence>
<feature type="transmembrane region" description="Helical" evidence="9">
    <location>
        <begin position="118"/>
        <end position="139"/>
    </location>
</feature>
<dbReference type="InterPro" id="IPR011865">
    <property type="entry name" value="CysT_permease"/>
</dbReference>
<proteinExistence type="inferred from homology"/>
<organism evidence="12 13">
    <name type="scientific">Cellulomonas algicola</name>
    <dbReference type="NCBI Taxonomy" id="2071633"/>
    <lineage>
        <taxon>Bacteria</taxon>
        <taxon>Bacillati</taxon>
        <taxon>Actinomycetota</taxon>
        <taxon>Actinomycetes</taxon>
        <taxon>Micrococcales</taxon>
        <taxon>Cellulomonadaceae</taxon>
        <taxon>Cellulomonas</taxon>
    </lineage>
</organism>
<dbReference type="GO" id="GO:0015419">
    <property type="term" value="F:ABC-type sulfate transporter activity"/>
    <property type="evidence" value="ECO:0007669"/>
    <property type="project" value="UniProtKB-UniRule"/>
</dbReference>
<dbReference type="NCBIfam" id="TIGR00969">
    <property type="entry name" value="3a0106s02"/>
    <property type="match status" value="1"/>
</dbReference>
<keyword evidence="13" id="KW-1185">Reference proteome</keyword>
<dbReference type="Proteomes" id="UP000288246">
    <property type="component" value="Unassembled WGS sequence"/>
</dbReference>
<comment type="caution">
    <text evidence="9">Lacks conserved residue(s) required for the propagation of feature annotation.</text>
</comment>
<evidence type="ECO:0000256" key="7">
    <source>
        <dbReference type="ARBA" id="ARBA00023136"/>
    </source>
</evidence>
<evidence type="ECO:0000256" key="8">
    <source>
        <dbReference type="ARBA" id="ARBA00025323"/>
    </source>
</evidence>
<keyword evidence="6 9" id="KW-0764">Sulfate transport</keyword>
<protein>
    <recommendedName>
        <fullName evidence="9">Sulfate transport system permease protein CysT</fullName>
    </recommendedName>
</protein>
<dbReference type="SUPFAM" id="SSF161098">
    <property type="entry name" value="MetI-like"/>
    <property type="match status" value="1"/>
</dbReference>
<feature type="transmembrane region" description="Helical" evidence="9">
    <location>
        <begin position="34"/>
        <end position="60"/>
    </location>
</feature>
<dbReference type="NCBIfam" id="TIGR02139">
    <property type="entry name" value="permease_CysT"/>
    <property type="match status" value="1"/>
</dbReference>
<keyword evidence="7 9" id="KW-0472">Membrane</keyword>
<comment type="caution">
    <text evidence="12">The sequence shown here is derived from an EMBL/GenBank/DDBJ whole genome shotgun (WGS) entry which is preliminary data.</text>
</comment>
<dbReference type="InterPro" id="IPR000515">
    <property type="entry name" value="MetI-like"/>
</dbReference>
<keyword evidence="3 9" id="KW-0813">Transport</keyword>
<comment type="function">
    <text evidence="8">Part of the ABC transporter complex CysAWTP (TC 3.A.1.6.1) involved in sulfate/thiosulfate import. Probably responsible for the translocation of the substrate across the membrane.</text>
</comment>
<evidence type="ECO:0000256" key="10">
    <source>
        <dbReference type="SAM" id="MobiDB-lite"/>
    </source>
</evidence>
<dbReference type="Pfam" id="PF00528">
    <property type="entry name" value="BPD_transp_1"/>
    <property type="match status" value="1"/>
</dbReference>
<dbReference type="PROSITE" id="PS50928">
    <property type="entry name" value="ABC_TM1"/>
    <property type="match status" value="1"/>
</dbReference>
<dbReference type="RefSeq" id="WP_124341032.1">
    <property type="nucleotide sequence ID" value="NZ_BHYL01000005.1"/>
</dbReference>
<gene>
    <name evidence="12" type="ORF">CTKZ_00390</name>
</gene>
<keyword evidence="4 9" id="KW-0812">Transmembrane</keyword>
<feature type="transmembrane region" description="Helical" evidence="9">
    <location>
        <begin position="145"/>
        <end position="169"/>
    </location>
</feature>
<dbReference type="GO" id="GO:0005886">
    <property type="term" value="C:plasma membrane"/>
    <property type="evidence" value="ECO:0007669"/>
    <property type="project" value="InterPro"/>
</dbReference>
<comment type="subunit">
    <text evidence="2">The complex is composed of two ATP-binding proteins (CysA), two transmembrane proteins (CysT and CysW) and a solute-binding protein (CysP).</text>
</comment>
<evidence type="ECO:0000313" key="13">
    <source>
        <dbReference type="Proteomes" id="UP000288246"/>
    </source>
</evidence>
<feature type="transmembrane region" description="Helical" evidence="9">
    <location>
        <begin position="209"/>
        <end position="236"/>
    </location>
</feature>
<comment type="similarity">
    <text evidence="9">Belongs to the binding-protein-dependent transport system permease family. CysTW subfamily.</text>
</comment>
<evidence type="ECO:0000256" key="2">
    <source>
        <dbReference type="ARBA" id="ARBA00011779"/>
    </source>
</evidence>
<evidence type="ECO:0000256" key="1">
    <source>
        <dbReference type="ARBA" id="ARBA00004141"/>
    </source>
</evidence>
<dbReference type="PANTHER" id="PTHR30406:SF8">
    <property type="entry name" value="SULFATE TRANSPORT SYSTEM PERMEASE PROTEIN CYST"/>
    <property type="match status" value="1"/>
</dbReference>
<keyword evidence="5 9" id="KW-1133">Transmembrane helix</keyword>
<dbReference type="InterPro" id="IPR035906">
    <property type="entry name" value="MetI-like_sf"/>
</dbReference>
<evidence type="ECO:0000256" key="9">
    <source>
        <dbReference type="RuleBase" id="RU366001"/>
    </source>
</evidence>
<evidence type="ECO:0000256" key="5">
    <source>
        <dbReference type="ARBA" id="ARBA00022989"/>
    </source>
</evidence>
<sequence>MTLLTRTEEVTPAPVARGRRPAPDGRSRLGRGSAVGLGVGVLWLSLLVLLPIAALASTAFEDGFGAFRDAVTTPEAVATIRFTVGAALLVTAVNAVIGTLVAWVLVRDDFWGKRAVEVVIDIPFALPTIVAGLVLISLYGPQGPFGVNLVGTQAGVVLALLFVTLPFVVRSVQPVLIDMERDVEEAAASLGASGATTFRRIVLPTIAPSIVSGAALSFARALGEFGSVILISANLIGKTQVSSAYVLKLIESQDPVGAASVAVLLLVVAVVVLVLLDALQRRTARRG</sequence>
<comment type="subcellular location">
    <subcellularLocation>
        <location evidence="1">Membrane</location>
        <topology evidence="1">Multi-pass membrane protein</topology>
    </subcellularLocation>
</comment>
<accession>A0A401UUY0</accession>
<feature type="domain" description="ABC transmembrane type-1" evidence="11">
    <location>
        <begin position="80"/>
        <end position="277"/>
    </location>
</feature>
<dbReference type="CDD" id="cd06261">
    <property type="entry name" value="TM_PBP2"/>
    <property type="match status" value="1"/>
</dbReference>
<feature type="transmembrane region" description="Helical" evidence="9">
    <location>
        <begin position="80"/>
        <end position="106"/>
    </location>
</feature>
<feature type="region of interest" description="Disordered" evidence="10">
    <location>
        <begin position="1"/>
        <end position="27"/>
    </location>
</feature>
<evidence type="ECO:0000259" key="11">
    <source>
        <dbReference type="PROSITE" id="PS50928"/>
    </source>
</evidence>
<comment type="function">
    <text evidence="9">Part of the ABC transporter complex (TC 3.A.1.6.1) involved in sulfate/thiosulfate import.</text>
</comment>
<evidence type="ECO:0000256" key="4">
    <source>
        <dbReference type="ARBA" id="ARBA00022692"/>
    </source>
</evidence>
<dbReference type="Gene3D" id="1.10.3720.10">
    <property type="entry name" value="MetI-like"/>
    <property type="match status" value="1"/>
</dbReference>
<evidence type="ECO:0000313" key="12">
    <source>
        <dbReference type="EMBL" id="GCD18477.1"/>
    </source>
</evidence>
<dbReference type="PANTHER" id="PTHR30406">
    <property type="entry name" value="SULFATE TRANSPORT SYSTEM PERMEASE PROTEIN"/>
    <property type="match status" value="1"/>
</dbReference>
<dbReference type="EMBL" id="BHYL01000005">
    <property type="protein sequence ID" value="GCD18477.1"/>
    <property type="molecule type" value="Genomic_DNA"/>
</dbReference>
<dbReference type="AlphaFoldDB" id="A0A401UUY0"/>
<name>A0A401UUY0_9CELL</name>